<name>A0AA86NWI1_9EUKA</name>
<feature type="coiled-coil region" evidence="1">
    <location>
        <begin position="60"/>
        <end position="87"/>
    </location>
</feature>
<protein>
    <submittedName>
        <fullName evidence="3">Hypothetical_protein</fullName>
    </submittedName>
</protein>
<dbReference type="Proteomes" id="UP001642409">
    <property type="component" value="Unassembled WGS sequence"/>
</dbReference>
<dbReference type="EMBL" id="CAXDID020000046">
    <property type="protein sequence ID" value="CAL6002827.1"/>
    <property type="molecule type" value="Genomic_DNA"/>
</dbReference>
<organism evidence="2">
    <name type="scientific">Hexamita inflata</name>
    <dbReference type="NCBI Taxonomy" id="28002"/>
    <lineage>
        <taxon>Eukaryota</taxon>
        <taxon>Metamonada</taxon>
        <taxon>Diplomonadida</taxon>
        <taxon>Hexamitidae</taxon>
        <taxon>Hexamitinae</taxon>
        <taxon>Hexamita</taxon>
    </lineage>
</organism>
<evidence type="ECO:0000313" key="3">
    <source>
        <dbReference type="EMBL" id="CAL6002827.1"/>
    </source>
</evidence>
<keyword evidence="4" id="KW-1185">Reference proteome</keyword>
<dbReference type="EMBL" id="CATOUU010000369">
    <property type="protein sequence ID" value="CAI9926522.1"/>
    <property type="molecule type" value="Genomic_DNA"/>
</dbReference>
<keyword evidence="1" id="KW-0175">Coiled coil</keyword>
<gene>
    <name evidence="2" type="ORF">HINF_LOCUS14167</name>
    <name evidence="3" type="ORF">HINF_LOCUS18107</name>
</gene>
<evidence type="ECO:0000313" key="4">
    <source>
        <dbReference type="Proteomes" id="UP001642409"/>
    </source>
</evidence>
<proteinExistence type="predicted"/>
<reference evidence="3 4" key="2">
    <citation type="submission" date="2024-07" db="EMBL/GenBank/DDBJ databases">
        <authorList>
            <person name="Akdeniz Z."/>
        </authorList>
    </citation>
    <scope>NUCLEOTIDE SEQUENCE [LARGE SCALE GENOMIC DNA]</scope>
</reference>
<accession>A0AA86NWI1</accession>
<comment type="caution">
    <text evidence="2">The sequence shown here is derived from an EMBL/GenBank/DDBJ whole genome shotgun (WGS) entry which is preliminary data.</text>
</comment>
<reference evidence="2" key="1">
    <citation type="submission" date="2023-06" db="EMBL/GenBank/DDBJ databases">
        <authorList>
            <person name="Kurt Z."/>
        </authorList>
    </citation>
    <scope>NUCLEOTIDE SEQUENCE</scope>
</reference>
<sequence>MNDDFEQLKKQFETQKSNYIQLKNDLAEIISSQNLQTSTNKGNSEVQIVKQFISYYQNQIVQLSNSNEQKNIEIIDLKRQINTLSKQVYNQDNQYQEDVLVIADILFLKCKSLLVNVSQHKVVDKILVNMNNFITEIKAQRIVSQPPKPIKQKMIAQK</sequence>
<dbReference type="AlphaFoldDB" id="A0AA86NWI1"/>
<evidence type="ECO:0000256" key="1">
    <source>
        <dbReference type="SAM" id="Coils"/>
    </source>
</evidence>
<evidence type="ECO:0000313" key="2">
    <source>
        <dbReference type="EMBL" id="CAI9926522.1"/>
    </source>
</evidence>